<evidence type="ECO:0000256" key="2">
    <source>
        <dbReference type="ARBA" id="ARBA00022448"/>
    </source>
</evidence>
<dbReference type="EMBL" id="QKTW01000027">
    <property type="protein sequence ID" value="PZF71121.1"/>
    <property type="molecule type" value="Genomic_DNA"/>
</dbReference>
<feature type="transmembrane region" description="Helical" evidence="9">
    <location>
        <begin position="135"/>
        <end position="155"/>
    </location>
</feature>
<feature type="transmembrane region" description="Helical" evidence="9">
    <location>
        <begin position="33"/>
        <end position="52"/>
    </location>
</feature>
<sequence>MRLCLILALNMQFTIINFWVYQLTHDVWALGKLGLWEAVPAVGCSLFSGHFVDQREKKGLLLQCIIGYLFLSAFFAFTSMQNANGHFTTSLTENLIYLGVFIGGVLRAFLSPSAFALMGMLVPRTEYPNATTWSSTAWQTGAVAGPLIAGLLIAFTHLDVNLHYLDVSLWSVFVIQIIAAVAVMRIPKQPILQKQKEPILKSLKEGLNFVFKTQIVLAALSLDMFAVLFGGAIALLPAYKEILNANGFQYGMMQAAPGIGSIITLFTLSVLPIKNNPGRKLLICIAGFGVSTIIFGLSTGFPLAFAMLLLTGMFDGVSVVIRGTILQLFTPDEMRGRVSAVNTMFISSSNEIGRAESGLTAKWMGTVPAVIFGGIMTIVVVIVTYFAAPAIRTLNLSASEKPEGT</sequence>
<dbReference type="Gene3D" id="1.20.1250.20">
    <property type="entry name" value="MFS general substrate transporter like domains"/>
    <property type="match status" value="1"/>
</dbReference>
<proteinExistence type="inferred from homology"/>
<feature type="transmembrane region" description="Helical" evidence="9">
    <location>
        <begin position="167"/>
        <end position="186"/>
    </location>
</feature>
<dbReference type="PANTHER" id="PTHR23513">
    <property type="entry name" value="INTEGRAL MEMBRANE EFFLUX PROTEIN-RELATED"/>
    <property type="match status" value="1"/>
</dbReference>
<keyword evidence="5 9" id="KW-1133">Transmembrane helix</keyword>
<name>A0A2W2A7B5_9BACT</name>
<feature type="transmembrane region" description="Helical" evidence="9">
    <location>
        <begin position="59"/>
        <end position="77"/>
    </location>
</feature>
<dbReference type="PROSITE" id="PS50850">
    <property type="entry name" value="MFS"/>
    <property type="match status" value="1"/>
</dbReference>
<dbReference type="SUPFAM" id="SSF103473">
    <property type="entry name" value="MFS general substrate transporter"/>
    <property type="match status" value="1"/>
</dbReference>
<dbReference type="GO" id="GO:0022857">
    <property type="term" value="F:transmembrane transporter activity"/>
    <property type="evidence" value="ECO:0007669"/>
    <property type="project" value="InterPro"/>
</dbReference>
<dbReference type="OrthoDB" id="7283966at2"/>
<dbReference type="Proteomes" id="UP000248745">
    <property type="component" value="Unassembled WGS sequence"/>
</dbReference>
<keyword evidence="2" id="KW-0813">Transport</keyword>
<feature type="transmembrane region" description="Helical" evidence="9">
    <location>
        <begin position="283"/>
        <end position="310"/>
    </location>
</feature>
<dbReference type="PANTHER" id="PTHR23513:SF9">
    <property type="entry name" value="ENTEROBACTIN EXPORTER ENTS"/>
    <property type="match status" value="1"/>
</dbReference>
<feature type="domain" description="Major facilitator superfamily (MFS) profile" evidence="10">
    <location>
        <begin position="209"/>
        <end position="405"/>
    </location>
</feature>
<gene>
    <name evidence="11" type="ORF">DN068_20710</name>
</gene>
<dbReference type="InterPro" id="IPR011701">
    <property type="entry name" value="MFS"/>
</dbReference>
<evidence type="ECO:0000256" key="3">
    <source>
        <dbReference type="ARBA" id="ARBA00022475"/>
    </source>
</evidence>
<dbReference type="CDD" id="cd06173">
    <property type="entry name" value="MFS_MefA_like"/>
    <property type="match status" value="1"/>
</dbReference>
<evidence type="ECO:0000256" key="1">
    <source>
        <dbReference type="ARBA" id="ARBA00004651"/>
    </source>
</evidence>
<evidence type="ECO:0000256" key="9">
    <source>
        <dbReference type="SAM" id="Phobius"/>
    </source>
</evidence>
<evidence type="ECO:0000259" key="10">
    <source>
        <dbReference type="PROSITE" id="PS50850"/>
    </source>
</evidence>
<feature type="transmembrane region" description="Helical" evidence="9">
    <location>
        <begin position="5"/>
        <end position="21"/>
    </location>
</feature>
<feature type="transmembrane region" description="Helical" evidence="9">
    <location>
        <begin position="251"/>
        <end position="271"/>
    </location>
</feature>
<keyword evidence="4 9" id="KW-0812">Transmembrane</keyword>
<keyword evidence="3" id="KW-1003">Cell membrane</keyword>
<feature type="transmembrane region" description="Helical" evidence="9">
    <location>
        <begin position="97"/>
        <end position="123"/>
    </location>
</feature>
<comment type="subcellular location">
    <subcellularLocation>
        <location evidence="1">Cell membrane</location>
        <topology evidence="1">Multi-pass membrane protein</topology>
    </subcellularLocation>
</comment>
<evidence type="ECO:0000256" key="4">
    <source>
        <dbReference type="ARBA" id="ARBA00022692"/>
    </source>
</evidence>
<evidence type="ECO:0000313" key="12">
    <source>
        <dbReference type="Proteomes" id="UP000248745"/>
    </source>
</evidence>
<accession>A0A2W2A7B5</accession>
<keyword evidence="12" id="KW-1185">Reference proteome</keyword>
<evidence type="ECO:0000256" key="5">
    <source>
        <dbReference type="ARBA" id="ARBA00022989"/>
    </source>
</evidence>
<feature type="transmembrane region" description="Helical" evidence="9">
    <location>
        <begin position="215"/>
        <end position="239"/>
    </location>
</feature>
<dbReference type="InterPro" id="IPR020846">
    <property type="entry name" value="MFS_dom"/>
</dbReference>
<evidence type="ECO:0000256" key="6">
    <source>
        <dbReference type="ARBA" id="ARBA00023136"/>
    </source>
</evidence>
<dbReference type="GO" id="GO:0005886">
    <property type="term" value="C:plasma membrane"/>
    <property type="evidence" value="ECO:0007669"/>
    <property type="project" value="UniProtKB-SubCell"/>
</dbReference>
<evidence type="ECO:0000256" key="7">
    <source>
        <dbReference type="ARBA" id="ARBA00038075"/>
    </source>
</evidence>
<dbReference type="AlphaFoldDB" id="A0A2W2A7B5"/>
<evidence type="ECO:0000313" key="11">
    <source>
        <dbReference type="EMBL" id="PZF71121.1"/>
    </source>
</evidence>
<protein>
    <recommendedName>
        <fullName evidence="8">Multidrug efflux pump Tap</fullName>
    </recommendedName>
</protein>
<dbReference type="Pfam" id="PF07690">
    <property type="entry name" value="MFS_1"/>
    <property type="match status" value="1"/>
</dbReference>
<dbReference type="RefSeq" id="WP_111000857.1">
    <property type="nucleotide sequence ID" value="NZ_QKTW01000027.1"/>
</dbReference>
<comment type="similarity">
    <text evidence="7">Belongs to the major facilitator superfamily. Drug:H(+) antiporter-3 (DHA3) (TC 2.A.1.21) family.</text>
</comment>
<organism evidence="11 12">
    <name type="scientific">Taibaiella soli</name>
    <dbReference type="NCBI Taxonomy" id="1649169"/>
    <lineage>
        <taxon>Bacteria</taxon>
        <taxon>Pseudomonadati</taxon>
        <taxon>Bacteroidota</taxon>
        <taxon>Chitinophagia</taxon>
        <taxon>Chitinophagales</taxon>
        <taxon>Chitinophagaceae</taxon>
        <taxon>Taibaiella</taxon>
    </lineage>
</organism>
<dbReference type="InterPro" id="IPR036259">
    <property type="entry name" value="MFS_trans_sf"/>
</dbReference>
<evidence type="ECO:0000256" key="8">
    <source>
        <dbReference type="ARBA" id="ARBA00040914"/>
    </source>
</evidence>
<feature type="transmembrane region" description="Helical" evidence="9">
    <location>
        <begin position="367"/>
        <end position="388"/>
    </location>
</feature>
<reference evidence="11 12" key="1">
    <citation type="submission" date="2018-06" db="EMBL/GenBank/DDBJ databases">
        <title>Mucibacter soli gen. nov., sp. nov., a new member of the family Chitinophagaceae producing mucin.</title>
        <authorList>
            <person name="Kim M.-K."/>
            <person name="Park S."/>
            <person name="Kim T.-S."/>
            <person name="Joung Y."/>
            <person name="Han J.-H."/>
            <person name="Kim S.B."/>
        </authorList>
    </citation>
    <scope>NUCLEOTIDE SEQUENCE [LARGE SCALE GENOMIC DNA]</scope>
    <source>
        <strain evidence="11 12">R1-15</strain>
    </source>
</reference>
<comment type="caution">
    <text evidence="11">The sequence shown here is derived from an EMBL/GenBank/DDBJ whole genome shotgun (WGS) entry which is preliminary data.</text>
</comment>
<keyword evidence="6 9" id="KW-0472">Membrane</keyword>